<dbReference type="GO" id="GO:0006506">
    <property type="term" value="P:GPI anchor biosynthetic process"/>
    <property type="evidence" value="ECO:0007669"/>
    <property type="project" value="TreeGrafter"/>
</dbReference>
<dbReference type="InterPro" id="IPR036691">
    <property type="entry name" value="Endo/exonu/phosph_ase_sf"/>
</dbReference>
<evidence type="ECO:0000313" key="3">
    <source>
        <dbReference type="Proteomes" id="UP000252707"/>
    </source>
</evidence>
<reference evidence="2 3" key="1">
    <citation type="submission" date="2018-07" db="EMBL/GenBank/DDBJ databases">
        <title>Genomic Encyclopedia of Type Strains, Phase IV (KMG-IV): sequencing the most valuable type-strain genomes for metagenomic binning, comparative biology and taxonomic classification.</title>
        <authorList>
            <person name="Goeker M."/>
        </authorList>
    </citation>
    <scope>NUCLEOTIDE SEQUENCE [LARGE SCALE GENOMIC DNA]</scope>
    <source>
        <strain evidence="2 3">DSM 26407</strain>
    </source>
</reference>
<keyword evidence="2" id="KW-0540">Nuclease</keyword>
<dbReference type="EMBL" id="QPJY01000001">
    <property type="protein sequence ID" value="RCX32781.1"/>
    <property type="molecule type" value="Genomic_DNA"/>
</dbReference>
<proteinExistence type="predicted"/>
<name>A0A369CGT2_9GAMM</name>
<keyword evidence="2" id="KW-0269">Exonuclease</keyword>
<keyword evidence="3" id="KW-1185">Reference proteome</keyword>
<dbReference type="PANTHER" id="PTHR14859">
    <property type="entry name" value="CALCOFLUOR WHITE HYPERSENSITIVE PROTEIN PRECURSOR"/>
    <property type="match status" value="1"/>
</dbReference>
<sequence>MAEHIPQTLRLLTYNIQVGIPTERYRHYFTRGWRHVLPHHARFAHLDRIAGLISGFDMVALQEVDAGSIRTGFTNQLEYLAERAGFPFTCQQINRNLGKLAQNSNGLLSKFRPRDVMDHKLPGLIPGRGALVVRYGDRENPLILVVMHLSLSKRARTQQMHYIREVVEDFEHVIVMGDLNCQFPRLHGEKGPLAKTRLRPAGPELHTFPSWHPQRSIDHILVTESLVVKSVHVLNQTLSDHLPVATEIQLPADVHLVA</sequence>
<dbReference type="GO" id="GO:0004519">
    <property type="term" value="F:endonuclease activity"/>
    <property type="evidence" value="ECO:0007669"/>
    <property type="project" value="UniProtKB-KW"/>
</dbReference>
<evidence type="ECO:0000259" key="1">
    <source>
        <dbReference type="Pfam" id="PF03372"/>
    </source>
</evidence>
<dbReference type="InterPro" id="IPR051916">
    <property type="entry name" value="GPI-anchor_lipid_remodeler"/>
</dbReference>
<dbReference type="SUPFAM" id="SSF56219">
    <property type="entry name" value="DNase I-like"/>
    <property type="match status" value="1"/>
</dbReference>
<protein>
    <submittedName>
        <fullName evidence="2">Endonuclease/exonuclease/phosphatase family metal-dependent hydrolase</fullName>
    </submittedName>
</protein>
<dbReference type="Pfam" id="PF03372">
    <property type="entry name" value="Exo_endo_phos"/>
    <property type="match status" value="1"/>
</dbReference>
<organism evidence="2 3">
    <name type="scientific">Thioalbus denitrificans</name>
    <dbReference type="NCBI Taxonomy" id="547122"/>
    <lineage>
        <taxon>Bacteria</taxon>
        <taxon>Pseudomonadati</taxon>
        <taxon>Pseudomonadota</taxon>
        <taxon>Gammaproteobacteria</taxon>
        <taxon>Chromatiales</taxon>
        <taxon>Ectothiorhodospiraceae</taxon>
        <taxon>Thioalbus</taxon>
    </lineage>
</organism>
<dbReference type="AlphaFoldDB" id="A0A369CGT2"/>
<dbReference type="GO" id="GO:0004527">
    <property type="term" value="F:exonuclease activity"/>
    <property type="evidence" value="ECO:0007669"/>
    <property type="project" value="UniProtKB-KW"/>
</dbReference>
<comment type="caution">
    <text evidence="2">The sequence shown here is derived from an EMBL/GenBank/DDBJ whole genome shotgun (WGS) entry which is preliminary data.</text>
</comment>
<dbReference type="InterPro" id="IPR005135">
    <property type="entry name" value="Endo/exonuclease/phosphatase"/>
</dbReference>
<feature type="domain" description="Endonuclease/exonuclease/phosphatase" evidence="1">
    <location>
        <begin position="12"/>
        <end position="241"/>
    </location>
</feature>
<dbReference type="Proteomes" id="UP000252707">
    <property type="component" value="Unassembled WGS sequence"/>
</dbReference>
<dbReference type="GO" id="GO:0016020">
    <property type="term" value="C:membrane"/>
    <property type="evidence" value="ECO:0007669"/>
    <property type="project" value="GOC"/>
</dbReference>
<accession>A0A369CGT2</accession>
<keyword evidence="2" id="KW-0378">Hydrolase</keyword>
<evidence type="ECO:0000313" key="2">
    <source>
        <dbReference type="EMBL" id="RCX32781.1"/>
    </source>
</evidence>
<dbReference type="PANTHER" id="PTHR14859:SF15">
    <property type="entry name" value="ENDONUCLEASE_EXONUCLEASE_PHOSPHATASE DOMAIN-CONTAINING PROTEIN"/>
    <property type="match status" value="1"/>
</dbReference>
<dbReference type="OrthoDB" id="5293344at2"/>
<gene>
    <name evidence="2" type="ORF">DFQ59_10179</name>
</gene>
<dbReference type="RefSeq" id="WP_114277690.1">
    <property type="nucleotide sequence ID" value="NZ_QPJY01000001.1"/>
</dbReference>
<dbReference type="Gene3D" id="3.60.10.10">
    <property type="entry name" value="Endonuclease/exonuclease/phosphatase"/>
    <property type="match status" value="1"/>
</dbReference>
<keyword evidence="2" id="KW-0255">Endonuclease</keyword>